<keyword evidence="5" id="KW-1185">Reference proteome</keyword>
<dbReference type="PROSITE" id="PS50097">
    <property type="entry name" value="BTB"/>
    <property type="match status" value="1"/>
</dbReference>
<sequence>MSSNSEGQSGGLQHYCLRWNDHLTNFASVFSELFRNEALIDCTVAAEGKHMQVHKVVLSACSPFFQELFAVNPDKHPIVILKDISYNDLVAVIHFVYFGEVNITKDRLSGIIKTAETLQIKGLVELPSHPSMIKRGRFVSQSMSASLTSQSSFAENRLSRECSEVASNELQAPLEKTATLTRDAEVTVATTRNVVSSSDSTDKSPQPRVVSQSELNQSTPSFLCISSLPSFKAESFETSADTDMTKNDPHTSLEGDDPIPISKPSTEEDNRIQGREYLSSLTVQSSISSAAGSSFDSDTTPSNASFDGVVNRAKRARVLKRQECLKKEVDDALISPPIDESLPVPGQDSWGAIARKFSRTQLKTSNSIPQIKLDPDYLHEEHQLEDHETNSGIQKNWEELPRKLPRLIPRPTDKITSDMLKGGELVQSNACFTPIPVFETNANNYIQGFECTNQSTAMSSGINDFSYCIISSEKSPFSQSDGSQLQTQTGQSQAPLSKEQIRMPRVYKRKGHDSPLDRENMKKAVEAYIKKEGTLRGIAEKFGIKKSTLLDYVKRSKPSREEASPRANEETQPLYQLRDKSQTQQVKN</sequence>
<dbReference type="Pfam" id="PF00651">
    <property type="entry name" value="BTB"/>
    <property type="match status" value="1"/>
</dbReference>
<evidence type="ECO:0000256" key="2">
    <source>
        <dbReference type="SAM" id="MobiDB-lite"/>
    </source>
</evidence>
<feature type="region of interest" description="Disordered" evidence="2">
    <location>
        <begin position="478"/>
        <end position="497"/>
    </location>
</feature>
<gene>
    <name evidence="4" type="ORF">QYM36_013892</name>
</gene>
<organism evidence="4 5">
    <name type="scientific">Artemia franciscana</name>
    <name type="common">Brine shrimp</name>
    <name type="synonym">Artemia sanfranciscana</name>
    <dbReference type="NCBI Taxonomy" id="6661"/>
    <lineage>
        <taxon>Eukaryota</taxon>
        <taxon>Metazoa</taxon>
        <taxon>Ecdysozoa</taxon>
        <taxon>Arthropoda</taxon>
        <taxon>Crustacea</taxon>
        <taxon>Branchiopoda</taxon>
        <taxon>Anostraca</taxon>
        <taxon>Artemiidae</taxon>
        <taxon>Artemia</taxon>
    </lineage>
</organism>
<feature type="region of interest" description="Disordered" evidence="2">
    <location>
        <begin position="191"/>
        <end position="215"/>
    </location>
</feature>
<reference evidence="4" key="1">
    <citation type="submission" date="2023-07" db="EMBL/GenBank/DDBJ databases">
        <title>Chromosome-level genome assembly of Artemia franciscana.</title>
        <authorList>
            <person name="Jo E."/>
        </authorList>
    </citation>
    <scope>NUCLEOTIDE SEQUENCE</scope>
    <source>
        <tissue evidence="4">Whole body</tissue>
    </source>
</reference>
<evidence type="ECO:0000313" key="4">
    <source>
        <dbReference type="EMBL" id="KAK2708128.1"/>
    </source>
</evidence>
<feature type="compositionally biased region" description="Basic and acidic residues" evidence="2">
    <location>
        <begin position="554"/>
        <end position="569"/>
    </location>
</feature>
<dbReference type="GO" id="GO:0006357">
    <property type="term" value="P:regulation of transcription by RNA polymerase II"/>
    <property type="evidence" value="ECO:0007669"/>
    <property type="project" value="TreeGrafter"/>
</dbReference>
<dbReference type="EMBL" id="JAVRJZ010000018">
    <property type="protein sequence ID" value="KAK2708128.1"/>
    <property type="molecule type" value="Genomic_DNA"/>
</dbReference>
<protein>
    <recommendedName>
        <fullName evidence="3">BTB domain-containing protein</fullName>
    </recommendedName>
</protein>
<dbReference type="SMART" id="SM00225">
    <property type="entry name" value="BTB"/>
    <property type="match status" value="1"/>
</dbReference>
<dbReference type="AlphaFoldDB" id="A0AA88HAZ6"/>
<evidence type="ECO:0000256" key="1">
    <source>
        <dbReference type="ARBA" id="ARBA00023242"/>
    </source>
</evidence>
<dbReference type="Pfam" id="PF05225">
    <property type="entry name" value="HTH_psq"/>
    <property type="match status" value="1"/>
</dbReference>
<proteinExistence type="predicted"/>
<dbReference type="PANTHER" id="PTHR23110">
    <property type="entry name" value="BTB DOMAIN TRANSCRIPTION FACTOR"/>
    <property type="match status" value="1"/>
</dbReference>
<dbReference type="GO" id="GO:0005634">
    <property type="term" value="C:nucleus"/>
    <property type="evidence" value="ECO:0007669"/>
    <property type="project" value="TreeGrafter"/>
</dbReference>
<feature type="compositionally biased region" description="Low complexity" evidence="2">
    <location>
        <begin position="478"/>
        <end position="493"/>
    </location>
</feature>
<dbReference type="InterPro" id="IPR011333">
    <property type="entry name" value="SKP1/BTB/POZ_sf"/>
</dbReference>
<dbReference type="Gene3D" id="3.30.710.10">
    <property type="entry name" value="Potassium Channel Kv1.1, Chain A"/>
    <property type="match status" value="1"/>
</dbReference>
<comment type="caution">
    <text evidence="4">The sequence shown here is derived from an EMBL/GenBank/DDBJ whole genome shotgun (WGS) entry which is preliminary data.</text>
</comment>
<dbReference type="InterPro" id="IPR007889">
    <property type="entry name" value="HTH_Psq"/>
</dbReference>
<dbReference type="CDD" id="cd18315">
    <property type="entry name" value="BTB_POZ_BAB-like"/>
    <property type="match status" value="1"/>
</dbReference>
<dbReference type="PANTHER" id="PTHR23110:SF81">
    <property type="entry name" value="BTB-PROTEIN-VII, ISOFORM F-RELATED"/>
    <property type="match status" value="1"/>
</dbReference>
<feature type="region of interest" description="Disordered" evidence="2">
    <location>
        <begin position="554"/>
        <end position="588"/>
    </location>
</feature>
<dbReference type="SUPFAM" id="SSF54695">
    <property type="entry name" value="POZ domain"/>
    <property type="match status" value="1"/>
</dbReference>
<dbReference type="InterPro" id="IPR051095">
    <property type="entry name" value="Dros_DevTransReg"/>
</dbReference>
<evidence type="ECO:0000259" key="3">
    <source>
        <dbReference type="PROSITE" id="PS50097"/>
    </source>
</evidence>
<name>A0AA88HAZ6_ARTSF</name>
<dbReference type="Proteomes" id="UP001187531">
    <property type="component" value="Unassembled WGS sequence"/>
</dbReference>
<feature type="compositionally biased region" description="Basic and acidic residues" evidence="2">
    <location>
        <begin position="243"/>
        <end position="253"/>
    </location>
</feature>
<dbReference type="GO" id="GO:0003677">
    <property type="term" value="F:DNA binding"/>
    <property type="evidence" value="ECO:0007669"/>
    <property type="project" value="InterPro"/>
</dbReference>
<feature type="domain" description="BTB" evidence="3">
    <location>
        <begin position="40"/>
        <end position="105"/>
    </location>
</feature>
<feature type="region of interest" description="Disordered" evidence="2">
    <location>
        <begin position="237"/>
        <end position="270"/>
    </location>
</feature>
<dbReference type="InterPro" id="IPR000210">
    <property type="entry name" value="BTB/POZ_dom"/>
</dbReference>
<evidence type="ECO:0000313" key="5">
    <source>
        <dbReference type="Proteomes" id="UP001187531"/>
    </source>
</evidence>
<keyword evidence="1" id="KW-0539">Nucleus</keyword>
<accession>A0AA88HAZ6</accession>